<protein>
    <submittedName>
        <fullName evidence="1">Uncharacterized protein</fullName>
    </submittedName>
</protein>
<dbReference type="Proteomes" id="UP001141806">
    <property type="component" value="Unassembled WGS sequence"/>
</dbReference>
<gene>
    <name evidence="1" type="ORF">NE237_008530</name>
</gene>
<accession>A0A9Q0KVY7</accession>
<dbReference type="EMBL" id="JAMYWD010000002">
    <property type="protein sequence ID" value="KAJ4977750.1"/>
    <property type="molecule type" value="Genomic_DNA"/>
</dbReference>
<dbReference type="AlphaFoldDB" id="A0A9Q0KVY7"/>
<evidence type="ECO:0000313" key="2">
    <source>
        <dbReference type="Proteomes" id="UP001141806"/>
    </source>
</evidence>
<name>A0A9Q0KVY7_9MAGN</name>
<sequence length="171" mass="18831">MEVFGSCDRWMSKVMGSANNMEINKWVTGLVIRCKVSGRFLAGFVARWLENHMTGGVVIRRCLVIQVVMVQFGGGLAGFTKGFYLVVMDLELGLSRPGKEVRFQEGNGNYVGHADDGGRNHQRSPLYEVELGVYVFVLVCGCYASKREGDLDPSDDLEKALYHGSHGSSST</sequence>
<organism evidence="1 2">
    <name type="scientific">Protea cynaroides</name>
    <dbReference type="NCBI Taxonomy" id="273540"/>
    <lineage>
        <taxon>Eukaryota</taxon>
        <taxon>Viridiplantae</taxon>
        <taxon>Streptophyta</taxon>
        <taxon>Embryophyta</taxon>
        <taxon>Tracheophyta</taxon>
        <taxon>Spermatophyta</taxon>
        <taxon>Magnoliopsida</taxon>
        <taxon>Proteales</taxon>
        <taxon>Proteaceae</taxon>
        <taxon>Protea</taxon>
    </lineage>
</organism>
<reference evidence="1" key="1">
    <citation type="journal article" date="2023" name="Plant J.">
        <title>The genome of the king protea, Protea cynaroides.</title>
        <authorList>
            <person name="Chang J."/>
            <person name="Duong T.A."/>
            <person name="Schoeman C."/>
            <person name="Ma X."/>
            <person name="Roodt D."/>
            <person name="Barker N."/>
            <person name="Li Z."/>
            <person name="Van de Peer Y."/>
            <person name="Mizrachi E."/>
        </authorList>
    </citation>
    <scope>NUCLEOTIDE SEQUENCE</scope>
    <source>
        <tissue evidence="1">Young leaves</tissue>
    </source>
</reference>
<evidence type="ECO:0000313" key="1">
    <source>
        <dbReference type="EMBL" id="KAJ4977750.1"/>
    </source>
</evidence>
<keyword evidence="2" id="KW-1185">Reference proteome</keyword>
<proteinExistence type="predicted"/>
<comment type="caution">
    <text evidence="1">The sequence shown here is derived from an EMBL/GenBank/DDBJ whole genome shotgun (WGS) entry which is preliminary data.</text>
</comment>